<evidence type="ECO:0000313" key="4">
    <source>
        <dbReference type="Proteomes" id="UP000186026"/>
    </source>
</evidence>
<dbReference type="STRING" id="529505.SAMN05421761_106137"/>
<protein>
    <submittedName>
        <fullName evidence="3">BirA family transcriptional regulator, biotin operon repressor / biotin-[acetyl-CoA-carboxylase] ligase</fullName>
    </submittedName>
</protein>
<keyword evidence="4" id="KW-1185">Reference proteome</keyword>
<dbReference type="AlphaFoldDB" id="A0A1N7MJD2"/>
<dbReference type="InterPro" id="IPR045864">
    <property type="entry name" value="aa-tRNA-synth_II/BPL/LPL"/>
</dbReference>
<keyword evidence="1 3" id="KW-0436">Ligase</keyword>
<reference evidence="4" key="1">
    <citation type="submission" date="2017-01" db="EMBL/GenBank/DDBJ databases">
        <authorList>
            <person name="Varghese N."/>
            <person name="Submissions S."/>
        </authorList>
    </citation>
    <scope>NUCLEOTIDE SEQUENCE [LARGE SCALE GENOMIC DNA]</scope>
    <source>
        <strain evidence="4">DSM 46698</strain>
    </source>
</reference>
<evidence type="ECO:0000259" key="2">
    <source>
        <dbReference type="PROSITE" id="PS51733"/>
    </source>
</evidence>
<dbReference type="PANTHER" id="PTHR12835:SF5">
    <property type="entry name" value="BIOTIN--PROTEIN LIGASE"/>
    <property type="match status" value="1"/>
</dbReference>
<evidence type="ECO:0000313" key="3">
    <source>
        <dbReference type="EMBL" id="SIS86140.1"/>
    </source>
</evidence>
<accession>A0A1N7MJD2</accession>
<evidence type="ECO:0000256" key="1">
    <source>
        <dbReference type="ARBA" id="ARBA00022598"/>
    </source>
</evidence>
<dbReference type="OrthoDB" id="9807064at2"/>
<organism evidence="3 4">
    <name type="scientific">Belliella pelovolcani</name>
    <dbReference type="NCBI Taxonomy" id="529505"/>
    <lineage>
        <taxon>Bacteria</taxon>
        <taxon>Pseudomonadati</taxon>
        <taxon>Bacteroidota</taxon>
        <taxon>Cytophagia</taxon>
        <taxon>Cytophagales</taxon>
        <taxon>Cyclobacteriaceae</taxon>
        <taxon>Belliella</taxon>
    </lineage>
</organism>
<dbReference type="GO" id="GO:0004077">
    <property type="term" value="F:biotin--[biotin carboxyl-carrier protein] ligase activity"/>
    <property type="evidence" value="ECO:0007669"/>
    <property type="project" value="InterPro"/>
</dbReference>
<dbReference type="EMBL" id="FTOP01000006">
    <property type="protein sequence ID" value="SIS86140.1"/>
    <property type="molecule type" value="Genomic_DNA"/>
</dbReference>
<dbReference type="Gene3D" id="3.30.930.10">
    <property type="entry name" value="Bira Bifunctional Protein, Domain 2"/>
    <property type="match status" value="1"/>
</dbReference>
<dbReference type="PANTHER" id="PTHR12835">
    <property type="entry name" value="BIOTIN PROTEIN LIGASE"/>
    <property type="match status" value="1"/>
</dbReference>
<dbReference type="SUPFAM" id="SSF55681">
    <property type="entry name" value="Class II aaRS and biotin synthetases"/>
    <property type="match status" value="1"/>
</dbReference>
<dbReference type="Proteomes" id="UP000186026">
    <property type="component" value="Unassembled WGS sequence"/>
</dbReference>
<proteinExistence type="predicted"/>
<dbReference type="RefSeq" id="WP_076500677.1">
    <property type="nucleotide sequence ID" value="NZ_FTOP01000006.1"/>
</dbReference>
<sequence>MYKILANTLFLGKDVIYLPDCHSTNQLAMEMLKDKKVAEGSVVITDHQTKGKGQRGNTWESQEGKNLTFSIILMPRFLDAMDQFYLNMVVSISILEAIDDIIAGLKVKWPNDIIHQYDGKIAGILIENIISQSKIESAVIGIGLNVNQRYFQTETATSLSNLSGFDFDKHAIFEKLIQKLEFHYLELKKGNRKSIKDQYLKNMYRYHEMGDFEDKEKFKGKILGVKEDGRLIIEKDTGSQNYYAFKEVKFL</sequence>
<dbReference type="InterPro" id="IPR004143">
    <property type="entry name" value="BPL_LPL_catalytic"/>
</dbReference>
<dbReference type="Pfam" id="PF03099">
    <property type="entry name" value="BPL_LplA_LipB"/>
    <property type="match status" value="1"/>
</dbReference>
<gene>
    <name evidence="3" type="ORF">SAMN05421761_106137</name>
</gene>
<dbReference type="CDD" id="cd16442">
    <property type="entry name" value="BPL"/>
    <property type="match status" value="1"/>
</dbReference>
<dbReference type="InterPro" id="IPR004408">
    <property type="entry name" value="Biotin_CoA_COase_ligase"/>
</dbReference>
<dbReference type="GO" id="GO:0005737">
    <property type="term" value="C:cytoplasm"/>
    <property type="evidence" value="ECO:0007669"/>
    <property type="project" value="TreeGrafter"/>
</dbReference>
<dbReference type="PROSITE" id="PS51733">
    <property type="entry name" value="BPL_LPL_CATALYTIC"/>
    <property type="match status" value="1"/>
</dbReference>
<dbReference type="NCBIfam" id="TIGR00121">
    <property type="entry name" value="birA_ligase"/>
    <property type="match status" value="1"/>
</dbReference>
<feature type="domain" description="BPL/LPL catalytic" evidence="2">
    <location>
        <begin position="10"/>
        <end position="188"/>
    </location>
</feature>
<name>A0A1N7MJD2_9BACT</name>